<dbReference type="Pfam" id="PF13692">
    <property type="entry name" value="Glyco_trans_1_4"/>
    <property type="match status" value="1"/>
</dbReference>
<dbReference type="RefSeq" id="WP_342589506.1">
    <property type="nucleotide sequence ID" value="NZ_JAGGLG010000030.1"/>
</dbReference>
<dbReference type="EMBL" id="JAGGLG010000030">
    <property type="protein sequence ID" value="MBP2019563.1"/>
    <property type="molecule type" value="Genomic_DNA"/>
</dbReference>
<accession>A0ABS4JVM5</accession>
<evidence type="ECO:0000313" key="1">
    <source>
        <dbReference type="EMBL" id="MBP2019563.1"/>
    </source>
</evidence>
<name>A0ABS4JVM5_9FIRM</name>
<dbReference type="PANTHER" id="PTHR46656">
    <property type="entry name" value="PUTATIVE-RELATED"/>
    <property type="match status" value="1"/>
</dbReference>
<dbReference type="SUPFAM" id="SSF53756">
    <property type="entry name" value="UDP-Glycosyltransferase/glycogen phosphorylase"/>
    <property type="match status" value="1"/>
</dbReference>
<sequence>MPGVIYQSVFFNGSGYAAESRTFVQALVRAGIAVRIDPLDPVPQGEGAEAYAPLLPLLQTPVSAGDALLVQAQPVPWVKGRPPAARAILRTMYETERIRPEWAAQCNLFDEIWLPSRQNVEAFVASGVRPEKVRLVPGGVDVRRFSPGASPLPLAHHRGFAFLSVFAWHWRKGWDHLLRAYCLEFGADEPVTLYLKVDPLDRRPDVAGELLFYIRHVLGRDPADVPEIVLLDFPLSDAEMARLYAAVDAFVLPTRGEGYGRPFLEAMASGLPVIGTAWGGQADFLREGVAYPVPVAGMVAAPDGDLHTFRGLRWAEPDGEALRRAMRHVFTHREEARAVGAAARRLVEDGWDAERIAGDLADRLRNLADEGR</sequence>
<organism evidence="1 2">
    <name type="scientific">Symbiobacterium terraclitae</name>
    <dbReference type="NCBI Taxonomy" id="557451"/>
    <lineage>
        <taxon>Bacteria</taxon>
        <taxon>Bacillati</taxon>
        <taxon>Bacillota</taxon>
        <taxon>Clostridia</taxon>
        <taxon>Eubacteriales</taxon>
        <taxon>Symbiobacteriaceae</taxon>
        <taxon>Symbiobacterium</taxon>
    </lineage>
</organism>
<keyword evidence="2" id="KW-1185">Reference proteome</keyword>
<reference evidence="1 2" key="1">
    <citation type="submission" date="2021-03" db="EMBL/GenBank/DDBJ databases">
        <title>Genomic Encyclopedia of Type Strains, Phase IV (KMG-IV): sequencing the most valuable type-strain genomes for metagenomic binning, comparative biology and taxonomic classification.</title>
        <authorList>
            <person name="Goeker M."/>
        </authorList>
    </citation>
    <scope>NUCLEOTIDE SEQUENCE [LARGE SCALE GENOMIC DNA]</scope>
    <source>
        <strain evidence="1 2">DSM 27138</strain>
    </source>
</reference>
<dbReference type="PANTHER" id="PTHR46656:SF3">
    <property type="entry name" value="PUTATIVE-RELATED"/>
    <property type="match status" value="1"/>
</dbReference>
<dbReference type="Proteomes" id="UP001519289">
    <property type="component" value="Unassembled WGS sequence"/>
</dbReference>
<dbReference type="Gene3D" id="3.40.50.2000">
    <property type="entry name" value="Glycogen Phosphorylase B"/>
    <property type="match status" value="1"/>
</dbReference>
<proteinExistence type="predicted"/>
<comment type="caution">
    <text evidence="1">The sequence shown here is derived from an EMBL/GenBank/DDBJ whole genome shotgun (WGS) entry which is preliminary data.</text>
</comment>
<evidence type="ECO:0000313" key="2">
    <source>
        <dbReference type="Proteomes" id="UP001519289"/>
    </source>
</evidence>
<gene>
    <name evidence="1" type="ORF">J2Z79_003005</name>
</gene>
<protein>
    <submittedName>
        <fullName evidence="1">Glycosyltransferase involved in cell wall biosynthesis</fullName>
    </submittedName>
</protein>